<dbReference type="AlphaFoldDB" id="A0A9N9I9V3"/>
<feature type="non-terminal residue" evidence="1">
    <location>
        <position position="152"/>
    </location>
</feature>
<sequence length="152" mass="17734">LGAHSYITIAELLQRYNVFIKKTRNDEEILEQPIKFTKVNKRESNIRTQPNIIKELSYHQQVADMNNIQSIKTNEKTSELDEGIKEDKYKKKINETSSELNERSDYYTIASNINNSYPKEPGNANTDNKETWYPCNDTIPEDWLGSNNDENL</sequence>
<accession>A0A9N9I9V3</accession>
<proteinExistence type="predicted"/>
<evidence type="ECO:0000313" key="2">
    <source>
        <dbReference type="Proteomes" id="UP000789405"/>
    </source>
</evidence>
<protein>
    <submittedName>
        <fullName evidence="1">26433_t:CDS:1</fullName>
    </submittedName>
</protein>
<reference evidence="1" key="1">
    <citation type="submission" date="2021-06" db="EMBL/GenBank/DDBJ databases">
        <authorList>
            <person name="Kallberg Y."/>
            <person name="Tangrot J."/>
            <person name="Rosling A."/>
        </authorList>
    </citation>
    <scope>NUCLEOTIDE SEQUENCE</scope>
    <source>
        <strain evidence="1">MA453B</strain>
    </source>
</reference>
<name>A0A9N9I9V3_9GLOM</name>
<dbReference type="Proteomes" id="UP000789405">
    <property type="component" value="Unassembled WGS sequence"/>
</dbReference>
<dbReference type="EMBL" id="CAJVPY010011548">
    <property type="protein sequence ID" value="CAG8727898.1"/>
    <property type="molecule type" value="Genomic_DNA"/>
</dbReference>
<organism evidence="1 2">
    <name type="scientific">Dentiscutata erythropus</name>
    <dbReference type="NCBI Taxonomy" id="1348616"/>
    <lineage>
        <taxon>Eukaryota</taxon>
        <taxon>Fungi</taxon>
        <taxon>Fungi incertae sedis</taxon>
        <taxon>Mucoromycota</taxon>
        <taxon>Glomeromycotina</taxon>
        <taxon>Glomeromycetes</taxon>
        <taxon>Diversisporales</taxon>
        <taxon>Gigasporaceae</taxon>
        <taxon>Dentiscutata</taxon>
    </lineage>
</organism>
<keyword evidence="2" id="KW-1185">Reference proteome</keyword>
<evidence type="ECO:0000313" key="1">
    <source>
        <dbReference type="EMBL" id="CAG8727898.1"/>
    </source>
</evidence>
<comment type="caution">
    <text evidence="1">The sequence shown here is derived from an EMBL/GenBank/DDBJ whole genome shotgun (WGS) entry which is preliminary data.</text>
</comment>
<gene>
    <name evidence="1" type="ORF">DERYTH_LOCUS14865</name>
</gene>
<dbReference type="OrthoDB" id="2490012at2759"/>